<dbReference type="EMBL" id="CAJVPY010011732">
    <property type="protein sequence ID" value="CAG8729299.1"/>
    <property type="molecule type" value="Genomic_DNA"/>
</dbReference>
<feature type="non-terminal residue" evidence="1">
    <location>
        <position position="1"/>
    </location>
</feature>
<sequence length="133" mass="15561">TIDAPQQINIFELLKEAVCQFDKCKEFNYSFKTAHVHVEALKGRLVPCESSYDAELHRILSNWLELVATSRKQELDEHYNRAMKYAKLLNTSEVWFVHFTCEDNATKNPHWPAIRLLKEDALLARLGLSKHYQ</sequence>
<dbReference type="AlphaFoldDB" id="A0A9N9NFL3"/>
<organism evidence="1 2">
    <name type="scientific">Dentiscutata erythropus</name>
    <dbReference type="NCBI Taxonomy" id="1348616"/>
    <lineage>
        <taxon>Eukaryota</taxon>
        <taxon>Fungi</taxon>
        <taxon>Fungi incertae sedis</taxon>
        <taxon>Mucoromycota</taxon>
        <taxon>Glomeromycotina</taxon>
        <taxon>Glomeromycetes</taxon>
        <taxon>Diversisporales</taxon>
        <taxon>Gigasporaceae</taxon>
        <taxon>Dentiscutata</taxon>
    </lineage>
</organism>
<keyword evidence="2" id="KW-1185">Reference proteome</keyword>
<dbReference type="Proteomes" id="UP000789405">
    <property type="component" value="Unassembled WGS sequence"/>
</dbReference>
<comment type="caution">
    <text evidence="1">The sequence shown here is derived from an EMBL/GenBank/DDBJ whole genome shotgun (WGS) entry which is preliminary data.</text>
</comment>
<gene>
    <name evidence="1" type="ORF">DERYTH_LOCUS14981</name>
</gene>
<dbReference type="OrthoDB" id="2434387at2759"/>
<name>A0A9N9NFL3_9GLOM</name>
<evidence type="ECO:0000313" key="2">
    <source>
        <dbReference type="Proteomes" id="UP000789405"/>
    </source>
</evidence>
<protein>
    <submittedName>
        <fullName evidence="1">18128_t:CDS:1</fullName>
    </submittedName>
</protein>
<evidence type="ECO:0000313" key="1">
    <source>
        <dbReference type="EMBL" id="CAG8729299.1"/>
    </source>
</evidence>
<reference evidence="1" key="1">
    <citation type="submission" date="2021-06" db="EMBL/GenBank/DDBJ databases">
        <authorList>
            <person name="Kallberg Y."/>
            <person name="Tangrot J."/>
            <person name="Rosling A."/>
        </authorList>
    </citation>
    <scope>NUCLEOTIDE SEQUENCE</scope>
    <source>
        <strain evidence="1">MA453B</strain>
    </source>
</reference>
<accession>A0A9N9NFL3</accession>
<proteinExistence type="predicted"/>